<gene>
    <name evidence="3" type="ORF">AMON00008_LOCUS46268</name>
</gene>
<dbReference type="InterPro" id="IPR027450">
    <property type="entry name" value="AlkB-like"/>
</dbReference>
<feature type="region of interest" description="Disordered" evidence="1">
    <location>
        <begin position="212"/>
        <end position="271"/>
    </location>
</feature>
<dbReference type="PANTHER" id="PTHR31212:SF4">
    <property type="entry name" value="ALPHA-KETOGLUTARATE-DEPENDENT DIOXYGENASE ALKB HOMOLOG 3"/>
    <property type="match status" value="1"/>
</dbReference>
<feature type="compositionally biased region" description="Low complexity" evidence="1">
    <location>
        <begin position="113"/>
        <end position="133"/>
    </location>
</feature>
<dbReference type="PANTHER" id="PTHR31212">
    <property type="entry name" value="ALPHA-KETOGLUTARATE-DEPENDENT DIOXYGENASE ALKB HOMOLOG 3"/>
    <property type="match status" value="1"/>
</dbReference>
<dbReference type="InterPro" id="IPR032854">
    <property type="entry name" value="ALKBH3"/>
</dbReference>
<feature type="compositionally biased region" description="Low complexity" evidence="1">
    <location>
        <begin position="212"/>
        <end position="227"/>
    </location>
</feature>
<dbReference type="SUPFAM" id="SSF51197">
    <property type="entry name" value="Clavaminate synthase-like"/>
    <property type="match status" value="1"/>
</dbReference>
<dbReference type="AlphaFoldDB" id="A0A7S4S7W3"/>
<dbReference type="InterPro" id="IPR037151">
    <property type="entry name" value="AlkB-like_sf"/>
</dbReference>
<evidence type="ECO:0000256" key="1">
    <source>
        <dbReference type="SAM" id="MobiDB-lite"/>
    </source>
</evidence>
<dbReference type="Pfam" id="PF13532">
    <property type="entry name" value="2OG-FeII_Oxy_2"/>
    <property type="match status" value="1"/>
</dbReference>
<dbReference type="PROSITE" id="PS51471">
    <property type="entry name" value="FE2OG_OXY"/>
    <property type="match status" value="1"/>
</dbReference>
<dbReference type="EMBL" id="HBNR01065499">
    <property type="protein sequence ID" value="CAE4637187.1"/>
    <property type="molecule type" value="Transcribed_RNA"/>
</dbReference>
<accession>A0A7S4S7W3</accession>
<feature type="compositionally biased region" description="Low complexity" evidence="1">
    <location>
        <begin position="240"/>
        <end position="253"/>
    </location>
</feature>
<dbReference type="InterPro" id="IPR005123">
    <property type="entry name" value="Oxoglu/Fe-dep_dioxygenase_dom"/>
</dbReference>
<protein>
    <recommendedName>
        <fullName evidence="2">Fe2OG dioxygenase domain-containing protein</fullName>
    </recommendedName>
</protein>
<organism evidence="3">
    <name type="scientific">Alexandrium monilatum</name>
    <dbReference type="NCBI Taxonomy" id="311494"/>
    <lineage>
        <taxon>Eukaryota</taxon>
        <taxon>Sar</taxon>
        <taxon>Alveolata</taxon>
        <taxon>Dinophyceae</taxon>
        <taxon>Gonyaulacales</taxon>
        <taxon>Pyrocystaceae</taxon>
        <taxon>Alexandrium</taxon>
    </lineage>
</organism>
<name>A0A7S4S7W3_9DINO</name>
<dbReference type="GO" id="GO:0051213">
    <property type="term" value="F:dioxygenase activity"/>
    <property type="evidence" value="ECO:0007669"/>
    <property type="project" value="InterPro"/>
</dbReference>
<feature type="region of interest" description="Disordered" evidence="1">
    <location>
        <begin position="76"/>
        <end position="169"/>
    </location>
</feature>
<reference evidence="3" key="1">
    <citation type="submission" date="2021-01" db="EMBL/GenBank/DDBJ databases">
        <authorList>
            <person name="Corre E."/>
            <person name="Pelletier E."/>
            <person name="Niang G."/>
            <person name="Scheremetjew M."/>
            <person name="Finn R."/>
            <person name="Kale V."/>
            <person name="Holt S."/>
            <person name="Cochrane G."/>
            <person name="Meng A."/>
            <person name="Brown T."/>
            <person name="Cohen L."/>
        </authorList>
    </citation>
    <scope>NUCLEOTIDE SEQUENCE</scope>
    <source>
        <strain evidence="3">CCMP3105</strain>
    </source>
</reference>
<evidence type="ECO:0000313" key="3">
    <source>
        <dbReference type="EMBL" id="CAE4637187.1"/>
    </source>
</evidence>
<proteinExistence type="predicted"/>
<dbReference type="Gene3D" id="2.60.120.590">
    <property type="entry name" value="Alpha-ketoglutarate-dependent dioxygenase AlkB-like"/>
    <property type="match status" value="1"/>
</dbReference>
<evidence type="ECO:0000259" key="2">
    <source>
        <dbReference type="PROSITE" id="PS51471"/>
    </source>
</evidence>
<dbReference type="GO" id="GO:0006307">
    <property type="term" value="P:DNA alkylation repair"/>
    <property type="evidence" value="ECO:0007669"/>
    <property type="project" value="InterPro"/>
</dbReference>
<sequence length="509" mass="55806">MEPVVLRPQSRHRRRRDCSRWDDELGCGCLSAVAPPPPPPSPSLPVPVPMEAEAANAPLHRRRRDCRCWDEELGCKCSPSEAPPEPAGNVKAGLQPGKACEGSATGLHRGEAGEAPAAAAGPQPGEAGGAPAATGDHPAEPAVQSPRAAPAEDGPVAAEPRAAGLKRKPELIPDWFAHLTKKPKALPPYLRGLCKRSRTMDPVLQTLFSFGEAEGTSSSSTTGSSSAERSHSPTKVSEVPAPSGSPPSGSLPLRARRQVPPCPPPPSRVPQDAVASKIIQPVVANCLGARAGWSYLLADQRRQCFAAHMPRALDAEVSQRLMQEARRSEWLQPSGRLGLIPRKTLWLVREPCTCHYLYGGLQVEPRPFPRWVQEAMEICMPLCGLSDPKSWPNSCNLNLYVDGGMSVGWHSDDERLFQGKFSDCRIVSLSLGTRRKFEMRLNWPEEGERQSWQVFLGDGDLLTMEGMMQKHFQHRVPREDNVTAPRINLTWRWVARHAPRCPVERPRRS</sequence>
<feature type="domain" description="Fe2OG dioxygenase" evidence="2">
    <location>
        <begin position="391"/>
        <end position="495"/>
    </location>
</feature>